<evidence type="ECO:0000256" key="6">
    <source>
        <dbReference type="SAM" id="MobiDB-lite"/>
    </source>
</evidence>
<dbReference type="SMART" id="SM00028">
    <property type="entry name" value="TPR"/>
    <property type="match status" value="3"/>
</dbReference>
<dbReference type="GO" id="GO:0005743">
    <property type="term" value="C:mitochondrial inner membrane"/>
    <property type="evidence" value="ECO:0007669"/>
    <property type="project" value="TreeGrafter"/>
</dbReference>
<evidence type="ECO:0000256" key="7">
    <source>
        <dbReference type="SAM" id="Phobius"/>
    </source>
</evidence>
<dbReference type="PANTHER" id="PTHR12428:SF65">
    <property type="entry name" value="CYTOCHROME C OXIDASE ASSEMBLY PROTEIN COX18, MITOCHONDRIAL"/>
    <property type="match status" value="1"/>
</dbReference>
<keyword evidence="3 7" id="KW-0812">Transmembrane</keyword>
<dbReference type="InterPro" id="IPR011990">
    <property type="entry name" value="TPR-like_helical_dom_sf"/>
</dbReference>
<dbReference type="PANTHER" id="PTHR12428">
    <property type="entry name" value="OXA1"/>
    <property type="match status" value="1"/>
</dbReference>
<name>A0A9D5CK44_9LILI</name>
<feature type="transmembrane region" description="Helical" evidence="7">
    <location>
        <begin position="301"/>
        <end position="326"/>
    </location>
</feature>
<keyword evidence="9" id="KW-1185">Reference proteome</keyword>
<reference evidence="8" key="2">
    <citation type="journal article" date="2022" name="Hortic Res">
        <title>The genome of Dioscorea zingiberensis sheds light on the biosynthesis, origin and evolution of the medicinally important diosgenin saponins.</title>
        <authorList>
            <person name="Li Y."/>
            <person name="Tan C."/>
            <person name="Li Z."/>
            <person name="Guo J."/>
            <person name="Li S."/>
            <person name="Chen X."/>
            <person name="Wang C."/>
            <person name="Dai X."/>
            <person name="Yang H."/>
            <person name="Song W."/>
            <person name="Hou L."/>
            <person name="Xu J."/>
            <person name="Tong Z."/>
            <person name="Xu A."/>
            <person name="Yuan X."/>
            <person name="Wang W."/>
            <person name="Yang Q."/>
            <person name="Chen L."/>
            <person name="Sun Z."/>
            <person name="Wang K."/>
            <person name="Pan B."/>
            <person name="Chen J."/>
            <person name="Bao Y."/>
            <person name="Liu F."/>
            <person name="Qi X."/>
            <person name="Gang D.R."/>
            <person name="Wen J."/>
            <person name="Li J."/>
        </authorList>
    </citation>
    <scope>NUCLEOTIDE SEQUENCE</scope>
    <source>
        <strain evidence="8">Dzin_1.0</strain>
    </source>
</reference>
<sequence>MGTAVNLLRRRLTPAISASLYRHSSLPNPKPITSPNLFNPCSFNSNPSPFCTTTSFRSFSWYSWTTGPKATNKDPSLESNELGEELGHEDDAGAGTELLGSELDGAVFSEAAVGETSWYHYPVHAVVSLLDEFHDFSGLPWWIIIPTSTLALRAALFPVLLLQLKKVGEIARLYPKLPPPLPPPLSGRSYREQFLLFQKKKQELGCPSYLWSFASFFIQFPCFLLWMASIRIMCLNHHPGFDSGGILWFEDLTDYPHGIFSPIFPILIAGLHYTNVQVSFQTFKVEKLQGVLGLLAKYYKLYLDILAIPLVFIGYCVPQGSLVYWVTNSSLTLFQQLSLRSPYVRKKLGLYDEKVLLKHKNVPENSVEENKGPFEIKIPAESLSAEKLLDLALEELAKGHQDSALTLLRITTEKNYELARAHVALGQILCSKGSFAEASESFQQAIPKIEQEDVGLLSLAYFGAGVSQIWQGNKSEGIEHLKRIAELKEPDDPMEKACYYRGLVMLGSTLFQQGEKIEAAKYLRVAAAYDPAVNAYVKECEEEGEEQKKQSADSS</sequence>
<evidence type="ECO:0000313" key="8">
    <source>
        <dbReference type="EMBL" id="KAJ0974617.1"/>
    </source>
</evidence>
<dbReference type="AlphaFoldDB" id="A0A9D5CK44"/>
<dbReference type="GO" id="GO:0032979">
    <property type="term" value="P:protein insertion into mitochondrial inner membrane from matrix"/>
    <property type="evidence" value="ECO:0007669"/>
    <property type="project" value="TreeGrafter"/>
</dbReference>
<dbReference type="InterPro" id="IPR001708">
    <property type="entry name" value="YidC/ALB3/OXA1/COX18"/>
</dbReference>
<evidence type="ECO:0000256" key="5">
    <source>
        <dbReference type="ARBA" id="ARBA00023136"/>
    </source>
</evidence>
<reference evidence="8" key="1">
    <citation type="submission" date="2021-03" db="EMBL/GenBank/DDBJ databases">
        <authorList>
            <person name="Li Z."/>
            <person name="Yang C."/>
        </authorList>
    </citation>
    <scope>NUCLEOTIDE SEQUENCE</scope>
    <source>
        <strain evidence="8">Dzin_1.0</strain>
        <tissue evidence="8">Leaf</tissue>
    </source>
</reference>
<comment type="subcellular location">
    <subcellularLocation>
        <location evidence="1">Membrane</location>
        <topology evidence="1">Multi-pass membrane protein</topology>
    </subcellularLocation>
</comment>
<accession>A0A9D5CK44</accession>
<dbReference type="EMBL" id="JAGGNH010000004">
    <property type="protein sequence ID" value="KAJ0974617.1"/>
    <property type="molecule type" value="Genomic_DNA"/>
</dbReference>
<feature type="transmembrane region" description="Helical" evidence="7">
    <location>
        <begin position="139"/>
        <end position="162"/>
    </location>
</feature>
<feature type="region of interest" description="Disordered" evidence="6">
    <location>
        <begin position="70"/>
        <end position="95"/>
    </location>
</feature>
<dbReference type="Proteomes" id="UP001085076">
    <property type="component" value="Miscellaneous, Linkage group lg04"/>
</dbReference>
<dbReference type="SUPFAM" id="SSF48452">
    <property type="entry name" value="TPR-like"/>
    <property type="match status" value="1"/>
</dbReference>
<dbReference type="Gene3D" id="1.25.40.10">
    <property type="entry name" value="Tetratricopeptide repeat domain"/>
    <property type="match status" value="1"/>
</dbReference>
<gene>
    <name evidence="8" type="ORF">J5N97_016582</name>
</gene>
<keyword evidence="4 7" id="KW-1133">Transmembrane helix</keyword>
<dbReference type="GO" id="GO:0032977">
    <property type="term" value="F:membrane insertase activity"/>
    <property type="evidence" value="ECO:0007669"/>
    <property type="project" value="InterPro"/>
</dbReference>
<dbReference type="OrthoDB" id="2148490at2759"/>
<keyword evidence="5 7" id="KW-0472">Membrane</keyword>
<protein>
    <recommendedName>
        <fullName evidence="10">ALBINO3-like protein 2, chloroplastic</fullName>
    </recommendedName>
</protein>
<evidence type="ECO:0008006" key="10">
    <source>
        <dbReference type="Google" id="ProtNLM"/>
    </source>
</evidence>
<dbReference type="CDD" id="cd20069">
    <property type="entry name" value="5TM_Oxa1-like"/>
    <property type="match status" value="1"/>
</dbReference>
<organism evidence="8 9">
    <name type="scientific">Dioscorea zingiberensis</name>
    <dbReference type="NCBI Taxonomy" id="325984"/>
    <lineage>
        <taxon>Eukaryota</taxon>
        <taxon>Viridiplantae</taxon>
        <taxon>Streptophyta</taxon>
        <taxon>Embryophyta</taxon>
        <taxon>Tracheophyta</taxon>
        <taxon>Spermatophyta</taxon>
        <taxon>Magnoliopsida</taxon>
        <taxon>Liliopsida</taxon>
        <taxon>Dioscoreales</taxon>
        <taxon>Dioscoreaceae</taxon>
        <taxon>Dioscorea</taxon>
    </lineage>
</organism>
<evidence type="ECO:0000313" key="9">
    <source>
        <dbReference type="Proteomes" id="UP001085076"/>
    </source>
</evidence>
<feature type="transmembrane region" description="Helical" evidence="7">
    <location>
        <begin position="259"/>
        <end position="280"/>
    </location>
</feature>
<comment type="similarity">
    <text evidence="2">Belongs to the OXA1/ALB3/YidC (TC 2.A.9.2) family.</text>
</comment>
<dbReference type="InterPro" id="IPR019734">
    <property type="entry name" value="TPR_rpt"/>
</dbReference>
<evidence type="ECO:0000256" key="3">
    <source>
        <dbReference type="ARBA" id="ARBA00022692"/>
    </source>
</evidence>
<proteinExistence type="inferred from homology"/>
<evidence type="ECO:0000256" key="4">
    <source>
        <dbReference type="ARBA" id="ARBA00022989"/>
    </source>
</evidence>
<evidence type="ECO:0000256" key="2">
    <source>
        <dbReference type="ARBA" id="ARBA00010583"/>
    </source>
</evidence>
<feature type="transmembrane region" description="Helical" evidence="7">
    <location>
        <begin position="209"/>
        <end position="228"/>
    </location>
</feature>
<evidence type="ECO:0000256" key="1">
    <source>
        <dbReference type="ARBA" id="ARBA00004141"/>
    </source>
</evidence>
<comment type="caution">
    <text evidence="8">The sequence shown here is derived from an EMBL/GenBank/DDBJ whole genome shotgun (WGS) entry which is preliminary data.</text>
</comment>